<reference evidence="3" key="1">
    <citation type="submission" date="2021-01" db="EMBL/GenBank/DDBJ databases">
        <title>Caligus Genome Assembly.</title>
        <authorList>
            <person name="Gallardo-Escarate C."/>
        </authorList>
    </citation>
    <scope>NUCLEOTIDE SEQUENCE [LARGE SCALE GENOMIC DNA]</scope>
</reference>
<protein>
    <submittedName>
        <fullName evidence="2">Uncharacterized protein</fullName>
    </submittedName>
</protein>
<dbReference type="AlphaFoldDB" id="A0A7T8K105"/>
<accession>A0A7T8K105</accession>
<feature type="region of interest" description="Disordered" evidence="1">
    <location>
        <begin position="1"/>
        <end position="72"/>
    </location>
</feature>
<proteinExistence type="predicted"/>
<name>A0A7T8K105_CALRO</name>
<feature type="non-terminal residue" evidence="2">
    <location>
        <position position="1"/>
    </location>
</feature>
<dbReference type="EMBL" id="CP045900">
    <property type="protein sequence ID" value="QQP41784.1"/>
    <property type="molecule type" value="Genomic_DNA"/>
</dbReference>
<evidence type="ECO:0000256" key="1">
    <source>
        <dbReference type="SAM" id="MobiDB-lite"/>
    </source>
</evidence>
<gene>
    <name evidence="2" type="ORF">FKW44_016257</name>
</gene>
<feature type="compositionally biased region" description="Basic residues" evidence="1">
    <location>
        <begin position="46"/>
        <end position="55"/>
    </location>
</feature>
<evidence type="ECO:0000313" key="3">
    <source>
        <dbReference type="Proteomes" id="UP000595437"/>
    </source>
</evidence>
<feature type="non-terminal residue" evidence="2">
    <location>
        <position position="117"/>
    </location>
</feature>
<keyword evidence="3" id="KW-1185">Reference proteome</keyword>
<feature type="compositionally biased region" description="Basic and acidic residues" evidence="1">
    <location>
        <begin position="1"/>
        <end position="45"/>
    </location>
</feature>
<sequence>KFDEKQRKKWDKENRQRLKDDERRKLKDEKRRLKEEKEKRDSEAKARKKEGKSKLKTNSLQATPTLEDFRAGPDKPVPLFLNKCISYIEKEAWTRKDSIAYPETGPTLIFYSKSLMK</sequence>
<organism evidence="2 3">
    <name type="scientific">Caligus rogercresseyi</name>
    <name type="common">Sea louse</name>
    <dbReference type="NCBI Taxonomy" id="217165"/>
    <lineage>
        <taxon>Eukaryota</taxon>
        <taxon>Metazoa</taxon>
        <taxon>Ecdysozoa</taxon>
        <taxon>Arthropoda</taxon>
        <taxon>Crustacea</taxon>
        <taxon>Multicrustacea</taxon>
        <taxon>Hexanauplia</taxon>
        <taxon>Copepoda</taxon>
        <taxon>Siphonostomatoida</taxon>
        <taxon>Caligidae</taxon>
        <taxon>Caligus</taxon>
    </lineage>
</organism>
<dbReference type="Proteomes" id="UP000595437">
    <property type="component" value="Chromosome 11"/>
</dbReference>
<evidence type="ECO:0000313" key="2">
    <source>
        <dbReference type="EMBL" id="QQP41784.1"/>
    </source>
</evidence>